<protein>
    <recommendedName>
        <fullName evidence="2">histidine kinase</fullName>
        <ecNumber evidence="2">2.7.13.3</ecNumber>
    </recommendedName>
</protein>
<keyword evidence="5" id="KW-0418">Kinase</keyword>
<dbReference type="GO" id="GO:0006355">
    <property type="term" value="P:regulation of DNA-templated transcription"/>
    <property type="evidence" value="ECO:0007669"/>
    <property type="project" value="InterPro"/>
</dbReference>
<dbReference type="Gene3D" id="3.30.450.20">
    <property type="entry name" value="PAS domain"/>
    <property type="match status" value="2"/>
</dbReference>
<dbReference type="PANTHER" id="PTHR43304">
    <property type="entry name" value="PHYTOCHROME-LIKE PROTEIN CPH1"/>
    <property type="match status" value="1"/>
</dbReference>
<evidence type="ECO:0000256" key="1">
    <source>
        <dbReference type="ARBA" id="ARBA00000085"/>
    </source>
</evidence>
<dbReference type="NCBIfam" id="TIGR00229">
    <property type="entry name" value="sensory_box"/>
    <property type="match status" value="1"/>
</dbReference>
<dbReference type="EMBL" id="BARS01004487">
    <property type="protein sequence ID" value="GAF78992.1"/>
    <property type="molecule type" value="Genomic_DNA"/>
</dbReference>
<evidence type="ECO:0000313" key="8">
    <source>
        <dbReference type="EMBL" id="GAF78992.1"/>
    </source>
</evidence>
<feature type="domain" description="PAC" evidence="7">
    <location>
        <begin position="316"/>
        <end position="367"/>
    </location>
</feature>
<dbReference type="Gene3D" id="3.30.450.40">
    <property type="match status" value="1"/>
</dbReference>
<name>X0SSW7_9ZZZZ</name>
<evidence type="ECO:0000259" key="7">
    <source>
        <dbReference type="PROSITE" id="PS50113"/>
    </source>
</evidence>
<dbReference type="EC" id="2.7.13.3" evidence="2"/>
<dbReference type="PROSITE" id="PS50113">
    <property type="entry name" value="PAC"/>
    <property type="match status" value="1"/>
</dbReference>
<dbReference type="SUPFAM" id="SSF55785">
    <property type="entry name" value="PYP-like sensor domain (PAS domain)"/>
    <property type="match status" value="2"/>
</dbReference>
<evidence type="ECO:0000259" key="6">
    <source>
        <dbReference type="PROSITE" id="PS50112"/>
    </source>
</evidence>
<dbReference type="InterPro" id="IPR000014">
    <property type="entry name" value="PAS"/>
</dbReference>
<dbReference type="AlphaFoldDB" id="X0SSW7"/>
<feature type="domain" description="PAS" evidence="6">
    <location>
        <begin position="361"/>
        <end position="417"/>
    </location>
</feature>
<comment type="catalytic activity">
    <reaction evidence="1">
        <text>ATP + protein L-histidine = ADP + protein N-phospho-L-histidine.</text>
        <dbReference type="EC" id="2.7.13.3"/>
    </reaction>
</comment>
<dbReference type="SMART" id="SM00091">
    <property type="entry name" value="PAS"/>
    <property type="match status" value="2"/>
</dbReference>
<reference evidence="8" key="1">
    <citation type="journal article" date="2014" name="Front. Microbiol.">
        <title>High frequency of phylogenetically diverse reductive dehalogenase-homologous genes in deep subseafloor sedimentary metagenomes.</title>
        <authorList>
            <person name="Kawai M."/>
            <person name="Futagami T."/>
            <person name="Toyoda A."/>
            <person name="Takaki Y."/>
            <person name="Nishi S."/>
            <person name="Hori S."/>
            <person name="Arai W."/>
            <person name="Tsubouchi T."/>
            <person name="Morono Y."/>
            <person name="Uchiyama I."/>
            <person name="Ito T."/>
            <person name="Fujiyama A."/>
            <person name="Inagaki F."/>
            <person name="Takami H."/>
        </authorList>
    </citation>
    <scope>NUCLEOTIDE SEQUENCE</scope>
    <source>
        <strain evidence="8">Expedition CK06-06</strain>
    </source>
</reference>
<feature type="domain" description="PAS" evidence="6">
    <location>
        <begin position="242"/>
        <end position="312"/>
    </location>
</feature>
<dbReference type="PANTHER" id="PTHR43304:SF1">
    <property type="entry name" value="PAC DOMAIN-CONTAINING PROTEIN"/>
    <property type="match status" value="1"/>
</dbReference>
<dbReference type="InterPro" id="IPR013767">
    <property type="entry name" value="PAS_fold"/>
</dbReference>
<evidence type="ECO:0000256" key="3">
    <source>
        <dbReference type="ARBA" id="ARBA00022553"/>
    </source>
</evidence>
<evidence type="ECO:0000256" key="5">
    <source>
        <dbReference type="ARBA" id="ARBA00022777"/>
    </source>
</evidence>
<feature type="non-terminal residue" evidence="8">
    <location>
        <position position="417"/>
    </location>
</feature>
<dbReference type="InterPro" id="IPR003018">
    <property type="entry name" value="GAF"/>
</dbReference>
<dbReference type="InterPro" id="IPR029016">
    <property type="entry name" value="GAF-like_dom_sf"/>
</dbReference>
<dbReference type="CDD" id="cd00130">
    <property type="entry name" value="PAS"/>
    <property type="match status" value="1"/>
</dbReference>
<keyword evidence="4" id="KW-0808">Transferase</keyword>
<dbReference type="SUPFAM" id="SSF55781">
    <property type="entry name" value="GAF domain-like"/>
    <property type="match status" value="1"/>
</dbReference>
<dbReference type="InterPro" id="IPR052162">
    <property type="entry name" value="Sensor_kinase/Photoreceptor"/>
</dbReference>
<comment type="caution">
    <text evidence="8">The sequence shown here is derived from an EMBL/GenBank/DDBJ whole genome shotgun (WGS) entry which is preliminary data.</text>
</comment>
<dbReference type="Pfam" id="PF13185">
    <property type="entry name" value="GAF_2"/>
    <property type="match status" value="1"/>
</dbReference>
<gene>
    <name evidence="8" type="ORF">S01H1_08772</name>
</gene>
<dbReference type="InterPro" id="IPR000700">
    <property type="entry name" value="PAS-assoc_C"/>
</dbReference>
<keyword evidence="3" id="KW-0597">Phosphoprotein</keyword>
<dbReference type="InterPro" id="IPR035965">
    <property type="entry name" value="PAS-like_dom_sf"/>
</dbReference>
<dbReference type="Pfam" id="PF00989">
    <property type="entry name" value="PAS"/>
    <property type="match status" value="2"/>
</dbReference>
<dbReference type="GO" id="GO:0004673">
    <property type="term" value="F:protein histidine kinase activity"/>
    <property type="evidence" value="ECO:0007669"/>
    <property type="project" value="UniProtKB-EC"/>
</dbReference>
<accession>X0SSW7</accession>
<dbReference type="PROSITE" id="PS50112">
    <property type="entry name" value="PAS"/>
    <property type="match status" value="2"/>
</dbReference>
<organism evidence="8">
    <name type="scientific">marine sediment metagenome</name>
    <dbReference type="NCBI Taxonomy" id="412755"/>
    <lineage>
        <taxon>unclassified sequences</taxon>
        <taxon>metagenomes</taxon>
        <taxon>ecological metagenomes</taxon>
    </lineage>
</organism>
<evidence type="ECO:0000256" key="2">
    <source>
        <dbReference type="ARBA" id="ARBA00012438"/>
    </source>
</evidence>
<sequence>MLPRATLISPTPGDAILETVSVILVGTLISLWNWTLAKAKGKTEVALVQLESAHEILQHYVQSARSNEKRQSILNAISTMLAESLELENVLNKAIKMVSELMEVEIALIFSLDAKSQELKLAAYEGVSDEFAKAVNGIKIGEGIYGEVAKTGQPMVVENVSRDPRLTRPEVSKMRIQTQLIVPMILRESTTGMLCIAMRRPRQFTLEDIELLTAVGTQIATAIENARLYEKERLTAQRLAVSERNYRQLFENANDAIWVHDLEGNIKAANAATEKLVGYNVKELTKMSMRDFLSDESLNLAGQIRRRLMENEFVEQPYEQSLIRKDGTKAILRLATSLVTEYGKPIGFQHMARDVTEQKRAEEMLTKIIDGSPVPTLAINKQHKVTHWNTAIESLSGVKKEEVVNTDQQWRTFYAEK</sequence>
<dbReference type="SMART" id="SM00065">
    <property type="entry name" value="GAF"/>
    <property type="match status" value="1"/>
</dbReference>
<evidence type="ECO:0000256" key="4">
    <source>
        <dbReference type="ARBA" id="ARBA00022679"/>
    </source>
</evidence>
<proteinExistence type="predicted"/>